<comment type="caution">
    <text evidence="1">The sequence shown here is derived from an EMBL/GenBank/DDBJ whole genome shotgun (WGS) entry which is preliminary data.</text>
</comment>
<proteinExistence type="predicted"/>
<organism evidence="1 2">
    <name type="scientific">Persea americana</name>
    <name type="common">Avocado</name>
    <dbReference type="NCBI Taxonomy" id="3435"/>
    <lineage>
        <taxon>Eukaryota</taxon>
        <taxon>Viridiplantae</taxon>
        <taxon>Streptophyta</taxon>
        <taxon>Embryophyta</taxon>
        <taxon>Tracheophyta</taxon>
        <taxon>Spermatophyta</taxon>
        <taxon>Magnoliopsida</taxon>
        <taxon>Magnoliidae</taxon>
        <taxon>Laurales</taxon>
        <taxon>Lauraceae</taxon>
        <taxon>Persea</taxon>
    </lineage>
</organism>
<accession>A0ACC2KX77</accession>
<evidence type="ECO:0000313" key="2">
    <source>
        <dbReference type="Proteomes" id="UP001234297"/>
    </source>
</evidence>
<evidence type="ECO:0000313" key="1">
    <source>
        <dbReference type="EMBL" id="KAJ8625442.1"/>
    </source>
</evidence>
<name>A0ACC2KX77_PERAE</name>
<gene>
    <name evidence="1" type="ORF">MRB53_033972</name>
</gene>
<sequence>MFPIFHLEYCNKSLVTPSNVMGKIIVCKGAGVDDGFLVQEAEGVGLVGLNWKEIGDGIFAQAFTLPALTVGYKVGLEIESYISTTKNSTASIMSQVHTVVGEGRAPLLVAFSSRGPIPIVPEILELLPLPSSINSPWT</sequence>
<reference evidence="1 2" key="1">
    <citation type="journal article" date="2022" name="Hortic Res">
        <title>A haplotype resolved chromosomal level avocado genome allows analysis of novel avocado genes.</title>
        <authorList>
            <person name="Nath O."/>
            <person name="Fletcher S.J."/>
            <person name="Hayward A."/>
            <person name="Shaw L.M."/>
            <person name="Masouleh A.K."/>
            <person name="Furtado A."/>
            <person name="Henry R.J."/>
            <person name="Mitter N."/>
        </authorList>
    </citation>
    <scope>NUCLEOTIDE SEQUENCE [LARGE SCALE GENOMIC DNA]</scope>
    <source>
        <strain evidence="2">cv. Hass</strain>
    </source>
</reference>
<dbReference type="EMBL" id="CM056819">
    <property type="protein sequence ID" value="KAJ8625442.1"/>
    <property type="molecule type" value="Genomic_DNA"/>
</dbReference>
<dbReference type="Proteomes" id="UP001234297">
    <property type="component" value="Chromosome 11"/>
</dbReference>
<keyword evidence="2" id="KW-1185">Reference proteome</keyword>
<protein>
    <submittedName>
        <fullName evidence="1">Uncharacterized protein</fullName>
    </submittedName>
</protein>